<accession>A0A9W8N2A7</accession>
<name>A0A9W8N2A7_9AGAR</name>
<evidence type="ECO:0000313" key="2">
    <source>
        <dbReference type="EMBL" id="KAJ3517781.1"/>
    </source>
</evidence>
<evidence type="ECO:0000313" key="3">
    <source>
        <dbReference type="Proteomes" id="UP001148786"/>
    </source>
</evidence>
<feature type="compositionally biased region" description="Polar residues" evidence="1">
    <location>
        <begin position="329"/>
        <end position="340"/>
    </location>
</feature>
<feature type="compositionally biased region" description="Low complexity" evidence="1">
    <location>
        <begin position="218"/>
        <end position="236"/>
    </location>
</feature>
<feature type="region of interest" description="Disordered" evidence="1">
    <location>
        <begin position="214"/>
        <end position="236"/>
    </location>
</feature>
<dbReference type="AlphaFoldDB" id="A0A9W8N2A7"/>
<sequence length="412" mass="45042">MLELRIAQDARDMQELRRALSRYVQLVQDLKDPIAQGSSHSSEPMAPQAPGFATVKISPALRMTLATRKELREQRKVTKFWKSVASNLQEAQDIITPSSSAISSIRDILPMDRQVAVNALIARRGILVNRNQSQRDAAICASLSQDAFQPVAARMIALPSNRSSLVSYSSHSSAISRLMPLASESLKVEMNLHFGIQEDSSILSSKNKRRSYSLRLNASPSASSAQKSSMISRAQSSSRMNLDVESFRDINMMFETAFGQSGLSGDDYGMKKANFLPPAGSQDSPTTASMLEQIPLTSCVINTSLPAGSSQVLVDHQNQVQPEAHDPTRLSNGMSSQQGSKSRKAYGSWQRYISKHYAANHSSQGKGTTLPKQNTFKKPAAGKENNIFSVSFPAARKKVSRLPVPTFGKHTA</sequence>
<organism evidence="2 3">
    <name type="scientific">Agrocybe chaxingu</name>
    <dbReference type="NCBI Taxonomy" id="84603"/>
    <lineage>
        <taxon>Eukaryota</taxon>
        <taxon>Fungi</taxon>
        <taxon>Dikarya</taxon>
        <taxon>Basidiomycota</taxon>
        <taxon>Agaricomycotina</taxon>
        <taxon>Agaricomycetes</taxon>
        <taxon>Agaricomycetidae</taxon>
        <taxon>Agaricales</taxon>
        <taxon>Agaricineae</taxon>
        <taxon>Strophariaceae</taxon>
        <taxon>Agrocybe</taxon>
    </lineage>
</organism>
<keyword evidence="3" id="KW-1185">Reference proteome</keyword>
<comment type="caution">
    <text evidence="2">The sequence shown here is derived from an EMBL/GenBank/DDBJ whole genome shotgun (WGS) entry which is preliminary data.</text>
</comment>
<evidence type="ECO:0000256" key="1">
    <source>
        <dbReference type="SAM" id="MobiDB-lite"/>
    </source>
</evidence>
<dbReference type="OrthoDB" id="2798624at2759"/>
<feature type="compositionally biased region" description="Polar residues" evidence="1">
    <location>
        <begin position="360"/>
        <end position="376"/>
    </location>
</feature>
<reference evidence="2" key="1">
    <citation type="submission" date="2022-07" db="EMBL/GenBank/DDBJ databases">
        <title>Genome Sequence of Agrocybe chaxingu.</title>
        <authorList>
            <person name="Buettner E."/>
        </authorList>
    </citation>
    <scope>NUCLEOTIDE SEQUENCE</scope>
    <source>
        <strain evidence="2">MP-N11</strain>
    </source>
</reference>
<protein>
    <submittedName>
        <fullName evidence="2">Uncharacterized protein</fullName>
    </submittedName>
</protein>
<dbReference type="Proteomes" id="UP001148786">
    <property type="component" value="Unassembled WGS sequence"/>
</dbReference>
<proteinExistence type="predicted"/>
<feature type="region of interest" description="Disordered" evidence="1">
    <location>
        <begin position="358"/>
        <end position="383"/>
    </location>
</feature>
<dbReference type="EMBL" id="JANKHO010000010">
    <property type="protein sequence ID" value="KAJ3517781.1"/>
    <property type="molecule type" value="Genomic_DNA"/>
</dbReference>
<gene>
    <name evidence="2" type="ORF">NLJ89_g271</name>
</gene>
<feature type="region of interest" description="Disordered" evidence="1">
    <location>
        <begin position="322"/>
        <end position="345"/>
    </location>
</feature>